<evidence type="ECO:0000313" key="2">
    <source>
        <dbReference type="EMBL" id="NYE18630.1"/>
    </source>
</evidence>
<gene>
    <name evidence="2" type="ORF">BJ991_000658</name>
</gene>
<feature type="domain" description="VOC" evidence="1">
    <location>
        <begin position="3"/>
        <end position="115"/>
    </location>
</feature>
<keyword evidence="3" id="KW-1185">Reference proteome</keyword>
<comment type="caution">
    <text evidence="2">The sequence shown here is derived from an EMBL/GenBank/DDBJ whole genome shotgun (WGS) entry which is preliminary data.</text>
</comment>
<protein>
    <submittedName>
        <fullName evidence="2">Putative enzyme related to lactoylglutathione lyase</fullName>
    </submittedName>
</protein>
<dbReference type="PROSITE" id="PS51819">
    <property type="entry name" value="VOC"/>
    <property type="match status" value="1"/>
</dbReference>
<dbReference type="Proteomes" id="UP000576969">
    <property type="component" value="Unassembled WGS sequence"/>
</dbReference>
<dbReference type="SUPFAM" id="SSF54593">
    <property type="entry name" value="Glyoxalase/Bleomycin resistance protein/Dihydroxybiphenyl dioxygenase"/>
    <property type="match status" value="1"/>
</dbReference>
<organism evidence="2 3">
    <name type="scientific">Microbacterium immunditiarum</name>
    <dbReference type="NCBI Taxonomy" id="337480"/>
    <lineage>
        <taxon>Bacteria</taxon>
        <taxon>Bacillati</taxon>
        <taxon>Actinomycetota</taxon>
        <taxon>Actinomycetes</taxon>
        <taxon>Micrococcales</taxon>
        <taxon>Microbacteriaceae</taxon>
        <taxon>Microbacterium</taxon>
    </lineage>
</organism>
<accession>A0A7Y9GLC6</accession>
<dbReference type="Gene3D" id="3.10.180.10">
    <property type="entry name" value="2,3-Dihydroxybiphenyl 1,2-Dioxygenase, domain 1"/>
    <property type="match status" value="1"/>
</dbReference>
<keyword evidence="2" id="KW-0456">Lyase</keyword>
<dbReference type="RefSeq" id="WP_179487407.1">
    <property type="nucleotide sequence ID" value="NZ_JACCBV010000001.1"/>
</dbReference>
<dbReference type="GO" id="GO:0016829">
    <property type="term" value="F:lyase activity"/>
    <property type="evidence" value="ECO:0007669"/>
    <property type="project" value="UniProtKB-KW"/>
</dbReference>
<reference evidence="2 3" key="1">
    <citation type="submission" date="2020-07" db="EMBL/GenBank/DDBJ databases">
        <title>Sequencing the genomes of 1000 actinobacteria strains.</title>
        <authorList>
            <person name="Klenk H.-P."/>
        </authorList>
    </citation>
    <scope>NUCLEOTIDE SEQUENCE [LARGE SCALE GENOMIC DNA]</scope>
    <source>
        <strain evidence="2 3">DSM 24662</strain>
    </source>
</reference>
<sequence>MITGIHTLVYSDDPPATRAFFRDVVGWSFIETSPGWLIFSQGPTEGGVHPRTWEGRDELYDQRHELSLMCDDLDATMTDLASRGATFEGEVWEREYGRGVELEVPGIPPVMLYQPSYAPAWEAAE</sequence>
<evidence type="ECO:0000313" key="3">
    <source>
        <dbReference type="Proteomes" id="UP000576969"/>
    </source>
</evidence>
<name>A0A7Y9GLC6_9MICO</name>
<dbReference type="AlphaFoldDB" id="A0A7Y9GLC6"/>
<dbReference type="InterPro" id="IPR004360">
    <property type="entry name" value="Glyas_Fos-R_dOase_dom"/>
</dbReference>
<evidence type="ECO:0000259" key="1">
    <source>
        <dbReference type="PROSITE" id="PS51819"/>
    </source>
</evidence>
<dbReference type="InterPro" id="IPR029068">
    <property type="entry name" value="Glyas_Bleomycin-R_OHBP_Dase"/>
</dbReference>
<proteinExistence type="predicted"/>
<dbReference type="EMBL" id="JACCBV010000001">
    <property type="protein sequence ID" value="NYE18630.1"/>
    <property type="molecule type" value="Genomic_DNA"/>
</dbReference>
<dbReference type="Pfam" id="PF00903">
    <property type="entry name" value="Glyoxalase"/>
    <property type="match status" value="1"/>
</dbReference>
<dbReference type="InterPro" id="IPR037523">
    <property type="entry name" value="VOC_core"/>
</dbReference>